<dbReference type="Proteomes" id="UP000182888">
    <property type="component" value="Unassembled WGS sequence"/>
</dbReference>
<accession>A0A0K2VWR3</accession>
<feature type="region of interest" description="Disordered" evidence="1">
    <location>
        <begin position="229"/>
        <end position="261"/>
    </location>
</feature>
<dbReference type="EMBL" id="CCND01000012">
    <property type="protein sequence ID" value="CDX56032.1"/>
    <property type="molecule type" value="Genomic_DNA"/>
</dbReference>
<reference evidence="3" key="1">
    <citation type="submission" date="2014-08" db="EMBL/GenBank/DDBJ databases">
        <authorList>
            <person name="Edwards T."/>
        </authorList>
    </citation>
    <scope>NUCLEOTIDE SEQUENCE [LARGE SCALE GENOMIC DNA]</scope>
</reference>
<feature type="region of interest" description="Disordered" evidence="1">
    <location>
        <begin position="162"/>
        <end position="191"/>
    </location>
</feature>
<dbReference type="AlphaFoldDB" id="A0A0K2VWR3"/>
<protein>
    <submittedName>
        <fullName evidence="2">Uncharacterized protein</fullName>
    </submittedName>
</protein>
<evidence type="ECO:0000313" key="3">
    <source>
        <dbReference type="Proteomes" id="UP000182888"/>
    </source>
</evidence>
<proteinExistence type="predicted"/>
<gene>
    <name evidence="2" type="ORF">MPL1032_20362</name>
</gene>
<evidence type="ECO:0000313" key="2">
    <source>
        <dbReference type="EMBL" id="CDX56032.1"/>
    </source>
</evidence>
<organism evidence="2 3">
    <name type="scientific">Mesorhizobium plurifarium</name>
    <dbReference type="NCBI Taxonomy" id="69974"/>
    <lineage>
        <taxon>Bacteria</taxon>
        <taxon>Pseudomonadati</taxon>
        <taxon>Pseudomonadota</taxon>
        <taxon>Alphaproteobacteria</taxon>
        <taxon>Hyphomicrobiales</taxon>
        <taxon>Phyllobacteriaceae</taxon>
        <taxon>Mesorhizobium</taxon>
    </lineage>
</organism>
<name>A0A0K2VWR3_MESPL</name>
<evidence type="ECO:0000256" key="1">
    <source>
        <dbReference type="SAM" id="MobiDB-lite"/>
    </source>
</evidence>
<sequence length="261" mass="28171">MAVGDVDLHGLDLRLVGHHGPLVGLDGGALQVDRLLGDGVGGELQVAVEVELGIGKQRLVVLQLTLPLMQRGRQRAVVDLGEEVALLDVLALGEADLGDLAADLRAQRHGRQRRHGSQRFEHDRDIGLRHRRDGNRLREIAAATETAAATMAALLLNLKGMQPKRGASRSQDEEQRNDPAAPRPARDRRLDLGRVPVGKHGLAAGQRLAAALAPAGDFVVHFCHLLIKPRPEGPPRGAARRTLADRVVRHARGRSQGRDLA</sequence>